<evidence type="ECO:0008006" key="3">
    <source>
        <dbReference type="Google" id="ProtNLM"/>
    </source>
</evidence>
<dbReference type="AlphaFoldDB" id="A0A131YC79"/>
<name>A0A131YC79_RHIAP</name>
<evidence type="ECO:0000256" key="1">
    <source>
        <dbReference type="SAM" id="SignalP"/>
    </source>
</evidence>
<organism evidence="2">
    <name type="scientific">Rhipicephalus appendiculatus</name>
    <name type="common">Brown ear tick</name>
    <dbReference type="NCBI Taxonomy" id="34631"/>
    <lineage>
        <taxon>Eukaryota</taxon>
        <taxon>Metazoa</taxon>
        <taxon>Ecdysozoa</taxon>
        <taxon>Arthropoda</taxon>
        <taxon>Chelicerata</taxon>
        <taxon>Arachnida</taxon>
        <taxon>Acari</taxon>
        <taxon>Parasitiformes</taxon>
        <taxon>Ixodida</taxon>
        <taxon>Ixodoidea</taxon>
        <taxon>Ixodidae</taxon>
        <taxon>Rhipicephalinae</taxon>
        <taxon>Rhipicephalus</taxon>
        <taxon>Rhipicephalus</taxon>
    </lineage>
</organism>
<keyword evidence="1" id="KW-0732">Signal</keyword>
<sequence>MNARAWCLLHIPLCANGPMLSVLYKGTVKHMHLLAPCCGKTMAQLSVKAWQLTILRKRFSTFWTDPHRQQCILPVEKIV</sequence>
<feature type="signal peptide" evidence="1">
    <location>
        <begin position="1"/>
        <end position="21"/>
    </location>
</feature>
<dbReference type="EMBL" id="GEDV01011623">
    <property type="protein sequence ID" value="JAP76934.1"/>
    <property type="molecule type" value="Transcribed_RNA"/>
</dbReference>
<feature type="chain" id="PRO_5007284556" description="Secreted protein" evidence="1">
    <location>
        <begin position="22"/>
        <end position="79"/>
    </location>
</feature>
<reference evidence="2" key="1">
    <citation type="journal article" date="2016" name="Ticks Tick Borne Dis.">
        <title>De novo assembly and annotation of the salivary gland transcriptome of Rhipicephalus appendiculatus male and female ticks during blood feeding.</title>
        <authorList>
            <person name="de Castro M.H."/>
            <person name="de Klerk D."/>
            <person name="Pienaar R."/>
            <person name="Latif A.A."/>
            <person name="Rees D.J."/>
            <person name="Mans B.J."/>
        </authorList>
    </citation>
    <scope>NUCLEOTIDE SEQUENCE</scope>
    <source>
        <tissue evidence="2">Salivary glands</tissue>
    </source>
</reference>
<proteinExistence type="predicted"/>
<evidence type="ECO:0000313" key="2">
    <source>
        <dbReference type="EMBL" id="JAP76934.1"/>
    </source>
</evidence>
<protein>
    <recommendedName>
        <fullName evidence="3">Secreted protein</fullName>
    </recommendedName>
</protein>
<accession>A0A131YC79</accession>